<protein>
    <submittedName>
        <fullName evidence="1">Uncharacterized protein</fullName>
    </submittedName>
</protein>
<sequence>MRAITSRIVGSCERCAAASAWWLRGAVKTVMLPIETHGSGKGQPGVNGPGVCAVNEEVITNRSQTSLSMTA</sequence>
<dbReference type="EMBL" id="BMOM01000006">
    <property type="protein sequence ID" value="GGM04293.1"/>
    <property type="molecule type" value="Genomic_DNA"/>
</dbReference>
<organism evidence="1 2">
    <name type="scientific">Deinococcus aerophilus</name>
    <dbReference type="NCBI Taxonomy" id="522488"/>
    <lineage>
        <taxon>Bacteria</taxon>
        <taxon>Thermotogati</taxon>
        <taxon>Deinococcota</taxon>
        <taxon>Deinococci</taxon>
        <taxon>Deinococcales</taxon>
        <taxon>Deinococcaceae</taxon>
        <taxon>Deinococcus</taxon>
    </lineage>
</organism>
<comment type="caution">
    <text evidence="1">The sequence shown here is derived from an EMBL/GenBank/DDBJ whole genome shotgun (WGS) entry which is preliminary data.</text>
</comment>
<accession>A0ABQ2GMR8</accession>
<evidence type="ECO:0000313" key="1">
    <source>
        <dbReference type="EMBL" id="GGM04293.1"/>
    </source>
</evidence>
<reference evidence="2" key="1">
    <citation type="journal article" date="2019" name="Int. J. Syst. Evol. Microbiol.">
        <title>The Global Catalogue of Microorganisms (GCM) 10K type strain sequencing project: providing services to taxonomists for standard genome sequencing and annotation.</title>
        <authorList>
            <consortium name="The Broad Institute Genomics Platform"/>
            <consortium name="The Broad Institute Genome Sequencing Center for Infectious Disease"/>
            <person name="Wu L."/>
            <person name="Ma J."/>
        </authorList>
    </citation>
    <scope>NUCLEOTIDE SEQUENCE [LARGE SCALE GENOMIC DNA]</scope>
    <source>
        <strain evidence="2">JCM 15443</strain>
    </source>
</reference>
<evidence type="ECO:0000313" key="2">
    <source>
        <dbReference type="Proteomes" id="UP000661918"/>
    </source>
</evidence>
<keyword evidence="2" id="KW-1185">Reference proteome</keyword>
<dbReference type="Proteomes" id="UP000661918">
    <property type="component" value="Unassembled WGS sequence"/>
</dbReference>
<proteinExistence type="predicted"/>
<name>A0ABQ2GMR8_9DEIO</name>
<gene>
    <name evidence="1" type="ORF">GCM10010841_10770</name>
</gene>